<keyword evidence="9" id="KW-1185">Reference proteome</keyword>
<evidence type="ECO:0000256" key="5">
    <source>
        <dbReference type="ARBA" id="ARBA00023128"/>
    </source>
</evidence>
<dbReference type="Gene3D" id="1.25.70.10">
    <property type="entry name" value="Transcription termination factor 3, mitochondrial"/>
    <property type="match status" value="1"/>
</dbReference>
<reference evidence="8" key="1">
    <citation type="submission" date="2022-01" db="UniProtKB">
        <authorList>
            <consortium name="EnsemblMetazoa"/>
        </authorList>
    </citation>
    <scope>IDENTIFICATION</scope>
</reference>
<name>A0A8I6S6N4_CIMLE</name>
<evidence type="ECO:0000313" key="8">
    <source>
        <dbReference type="EnsemblMetazoa" id="XP_014259981.1"/>
    </source>
</evidence>
<dbReference type="GO" id="GO:0003676">
    <property type="term" value="F:nucleic acid binding"/>
    <property type="evidence" value="ECO:0007669"/>
    <property type="project" value="InterPro"/>
</dbReference>
<evidence type="ECO:0000256" key="7">
    <source>
        <dbReference type="ARBA" id="ARBA00071275"/>
    </source>
</evidence>
<dbReference type="Pfam" id="PF02536">
    <property type="entry name" value="mTERF"/>
    <property type="match status" value="1"/>
</dbReference>
<keyword evidence="5" id="KW-0496">Mitochondrion</keyword>
<accession>A0A8I6S6N4</accession>
<dbReference type="FunFam" id="1.25.70.10:FF:000002">
    <property type="entry name" value="transcription termination factor 3, mitochondrial"/>
    <property type="match status" value="1"/>
</dbReference>
<evidence type="ECO:0000313" key="9">
    <source>
        <dbReference type="Proteomes" id="UP000494040"/>
    </source>
</evidence>
<dbReference type="PANTHER" id="PTHR13068">
    <property type="entry name" value="CGI-12 PROTEIN-RELATED"/>
    <property type="match status" value="1"/>
</dbReference>
<dbReference type="GO" id="GO:0006390">
    <property type="term" value="P:mitochondrial transcription"/>
    <property type="evidence" value="ECO:0007669"/>
    <property type="project" value="TreeGrafter"/>
</dbReference>
<keyword evidence="3" id="KW-0809">Transit peptide</keyword>
<organism evidence="8 9">
    <name type="scientific">Cimex lectularius</name>
    <name type="common">Bed bug</name>
    <name type="synonym">Acanthia lectularia</name>
    <dbReference type="NCBI Taxonomy" id="79782"/>
    <lineage>
        <taxon>Eukaryota</taxon>
        <taxon>Metazoa</taxon>
        <taxon>Ecdysozoa</taxon>
        <taxon>Arthropoda</taxon>
        <taxon>Hexapoda</taxon>
        <taxon>Insecta</taxon>
        <taxon>Pterygota</taxon>
        <taxon>Neoptera</taxon>
        <taxon>Paraneoptera</taxon>
        <taxon>Hemiptera</taxon>
        <taxon>Heteroptera</taxon>
        <taxon>Panheteroptera</taxon>
        <taxon>Cimicomorpha</taxon>
        <taxon>Cimicidae</taxon>
        <taxon>Cimex</taxon>
    </lineage>
</organism>
<evidence type="ECO:0000256" key="4">
    <source>
        <dbReference type="ARBA" id="ARBA00023015"/>
    </source>
</evidence>
<evidence type="ECO:0000256" key="3">
    <source>
        <dbReference type="ARBA" id="ARBA00022946"/>
    </source>
</evidence>
<dbReference type="AlphaFoldDB" id="A0A8I6S6N4"/>
<dbReference type="InterPro" id="IPR003690">
    <property type="entry name" value="MTERF"/>
</dbReference>
<dbReference type="KEGG" id="clec:106672792"/>
<dbReference type="InterPro" id="IPR038538">
    <property type="entry name" value="MTERF_sf"/>
</dbReference>
<keyword evidence="4" id="KW-0805">Transcription regulation</keyword>
<dbReference type="RefSeq" id="XP_014259981.1">
    <property type="nucleotide sequence ID" value="XM_014404495.2"/>
</dbReference>
<dbReference type="GO" id="GO:0061668">
    <property type="term" value="P:mitochondrial ribosome assembly"/>
    <property type="evidence" value="ECO:0007669"/>
    <property type="project" value="TreeGrafter"/>
</dbReference>
<dbReference type="GO" id="GO:0006355">
    <property type="term" value="P:regulation of DNA-templated transcription"/>
    <property type="evidence" value="ECO:0007669"/>
    <property type="project" value="UniProtKB-ARBA"/>
</dbReference>
<dbReference type="PANTHER" id="PTHR13068:SF112">
    <property type="entry name" value="TRANSCRIPTION TERMINATION FACTOR 3, MITOCHONDRIAL"/>
    <property type="match status" value="1"/>
</dbReference>
<evidence type="ECO:0000256" key="2">
    <source>
        <dbReference type="ARBA" id="ARBA00007692"/>
    </source>
</evidence>
<dbReference type="EnsemblMetazoa" id="XM_014404495.2">
    <property type="protein sequence ID" value="XP_014259981.1"/>
    <property type="gene ID" value="LOC106672792"/>
</dbReference>
<comment type="similarity">
    <text evidence="2">Belongs to the mTERF family.</text>
</comment>
<comment type="subcellular location">
    <subcellularLocation>
        <location evidence="1">Mitochondrion</location>
    </subcellularLocation>
</comment>
<evidence type="ECO:0000256" key="1">
    <source>
        <dbReference type="ARBA" id="ARBA00004173"/>
    </source>
</evidence>
<keyword evidence="6" id="KW-0804">Transcription</keyword>
<dbReference type="CTD" id="51001"/>
<dbReference type="GO" id="GO:0005739">
    <property type="term" value="C:mitochondrion"/>
    <property type="evidence" value="ECO:0007669"/>
    <property type="project" value="UniProtKB-SubCell"/>
</dbReference>
<dbReference type="SMART" id="SM00733">
    <property type="entry name" value="Mterf"/>
    <property type="match status" value="4"/>
</dbReference>
<evidence type="ECO:0000256" key="6">
    <source>
        <dbReference type="ARBA" id="ARBA00023163"/>
    </source>
</evidence>
<dbReference type="OMA" id="NPFWLMF"/>
<dbReference type="Proteomes" id="UP000494040">
    <property type="component" value="Unassembled WGS sequence"/>
</dbReference>
<sequence>MHRRISIFSDLLRGWLLGIRPRSCSSLSCTEPGKDLIQAPRPPAMGKPVEQQVLSFNIAPFADKSPTLQELVKLGVDLSKIEKTRHAHELVLRLDFERDVQKYIRFLHDVGVPLDKLGQFFTINPFIFKEDLENLQVRINYLESKQFTPDSIARIIAVNPKWLSHSTVEIDTRLGFFQQMFSLDGNEVRLVATKMPKLITFNLQHVEANKFSVVEEMGFSPLETKEIMLQVPKVYMKTRHTLVAQFNLIHNDMLVPHELIVKQPQVLLCRERRMKERHLFLKSLGRDQYDPSKPKYVSLMSIAAHDDATFCKEIARTPVLLFNKFLKTL</sequence>
<dbReference type="OrthoDB" id="637682at2759"/>
<protein>
    <recommendedName>
        <fullName evidence="7">Transcription termination factor 3, mitochondrial</fullName>
    </recommendedName>
</protein>
<proteinExistence type="inferred from homology"/>
<dbReference type="GeneID" id="106672792"/>